<feature type="non-terminal residue" evidence="1">
    <location>
        <position position="1"/>
    </location>
</feature>
<keyword evidence="2" id="KW-1185">Reference proteome</keyword>
<sequence>GYVTQLKTSRPSCHLTTARNRIARSLPSPPLPSIRGIQNGPSASITAAAERVVWLISDGKLYLVVKTKPGGKDLDSDTIRGTNNKVVKAGDCVLMRPAESEKPPFFHGAKELILSGHFDVQSAHTIECERVVHAFKKYTKLENVGADDHFCRFEYKAADGAFTPDHRGAANVRCLTTPAISWSCVRDARTGKQLSATLFFIASCWGHLRLRSVCLRFFPCLFRLRPYSLPLFVVGAN</sequence>
<evidence type="ECO:0000313" key="1">
    <source>
        <dbReference type="EMBL" id="URD89742.1"/>
    </source>
</evidence>
<protein>
    <submittedName>
        <fullName evidence="1">BAH</fullName>
    </submittedName>
</protein>
<evidence type="ECO:0000313" key="2">
    <source>
        <dbReference type="Proteomes" id="UP001055439"/>
    </source>
</evidence>
<dbReference type="AlphaFoldDB" id="A0A9E7F8U3"/>
<name>A0A9E7F8U3_9LILI</name>
<dbReference type="OrthoDB" id="2019149at2759"/>
<dbReference type="PANTHER" id="PTHR46364">
    <property type="entry name" value="OS08G0421900 PROTEIN"/>
    <property type="match status" value="1"/>
</dbReference>
<accession>A0A9E7F8U3</accession>
<proteinExistence type="predicted"/>
<reference evidence="1" key="1">
    <citation type="submission" date="2022-05" db="EMBL/GenBank/DDBJ databases">
        <title>The Musa troglodytarum L. genome provides insights into the mechanism of non-climacteric behaviour and enrichment of carotenoids.</title>
        <authorList>
            <person name="Wang J."/>
        </authorList>
    </citation>
    <scope>NUCLEOTIDE SEQUENCE</scope>
    <source>
        <tissue evidence="1">Leaf</tissue>
    </source>
</reference>
<gene>
    <name evidence="1" type="ORF">MUK42_28520</name>
</gene>
<organism evidence="1 2">
    <name type="scientific">Musa troglodytarum</name>
    <name type="common">fe'i banana</name>
    <dbReference type="NCBI Taxonomy" id="320322"/>
    <lineage>
        <taxon>Eukaryota</taxon>
        <taxon>Viridiplantae</taxon>
        <taxon>Streptophyta</taxon>
        <taxon>Embryophyta</taxon>
        <taxon>Tracheophyta</taxon>
        <taxon>Spermatophyta</taxon>
        <taxon>Magnoliopsida</taxon>
        <taxon>Liliopsida</taxon>
        <taxon>Zingiberales</taxon>
        <taxon>Musaceae</taxon>
        <taxon>Musa</taxon>
    </lineage>
</organism>
<dbReference type="Proteomes" id="UP001055439">
    <property type="component" value="Chromosome 2"/>
</dbReference>
<dbReference type="EMBL" id="CP097504">
    <property type="protein sequence ID" value="URD89742.1"/>
    <property type="molecule type" value="Genomic_DNA"/>
</dbReference>